<accession>A0A521C7A8</accession>
<dbReference type="RefSeq" id="WP_142453793.1">
    <property type="nucleotide sequence ID" value="NZ_FXTP01000004.1"/>
</dbReference>
<name>A0A521C7A8_9BACT</name>
<proteinExistence type="predicted"/>
<evidence type="ECO:0000313" key="3">
    <source>
        <dbReference type="Proteomes" id="UP000317557"/>
    </source>
</evidence>
<evidence type="ECO:0000259" key="1">
    <source>
        <dbReference type="Pfam" id="PF08818"/>
    </source>
</evidence>
<protein>
    <recommendedName>
        <fullName evidence="1">YdhG-like domain-containing protein</fullName>
    </recommendedName>
</protein>
<feature type="domain" description="YdhG-like" evidence="1">
    <location>
        <begin position="26"/>
        <end position="129"/>
    </location>
</feature>
<keyword evidence="3" id="KW-1185">Reference proteome</keyword>
<dbReference type="Proteomes" id="UP000317557">
    <property type="component" value="Unassembled WGS sequence"/>
</dbReference>
<dbReference type="AlphaFoldDB" id="A0A521C7A8"/>
<dbReference type="InterPro" id="IPR014922">
    <property type="entry name" value="YdhG-like"/>
</dbReference>
<dbReference type="Pfam" id="PF08818">
    <property type="entry name" value="DUF1801"/>
    <property type="match status" value="1"/>
</dbReference>
<dbReference type="SUPFAM" id="SSF159888">
    <property type="entry name" value="YdhG-like"/>
    <property type="match status" value="1"/>
</dbReference>
<dbReference type="EMBL" id="FXTP01000004">
    <property type="protein sequence ID" value="SMO54691.1"/>
    <property type="molecule type" value="Genomic_DNA"/>
</dbReference>
<reference evidence="2 3" key="1">
    <citation type="submission" date="2017-05" db="EMBL/GenBank/DDBJ databases">
        <authorList>
            <person name="Varghese N."/>
            <person name="Submissions S."/>
        </authorList>
    </citation>
    <scope>NUCLEOTIDE SEQUENCE [LARGE SCALE GENOMIC DNA]</scope>
    <source>
        <strain evidence="2 3">DSM 21985</strain>
    </source>
</reference>
<organism evidence="2 3">
    <name type="scientific">Gracilimonas mengyeensis</name>
    <dbReference type="NCBI Taxonomy" id="1302730"/>
    <lineage>
        <taxon>Bacteria</taxon>
        <taxon>Pseudomonadati</taxon>
        <taxon>Balneolota</taxon>
        <taxon>Balneolia</taxon>
        <taxon>Balneolales</taxon>
        <taxon>Balneolaceae</taxon>
        <taxon>Gracilimonas</taxon>
    </lineage>
</organism>
<evidence type="ECO:0000313" key="2">
    <source>
        <dbReference type="EMBL" id="SMO54691.1"/>
    </source>
</evidence>
<sequence length="138" mass="15757">MATLKTQPTDQLVEDYLGSIKDELRAKDCRSIHQIMQEVSGAPGTMWGANIVGYGSYHYKYESGREGDWMLVGFSNRKRYISLYIMSGFDAFDSLLGQLGKHKTGKSCLYINKLKDIEESVLREMIASSIEKIKQRYK</sequence>
<gene>
    <name evidence="2" type="ORF">SAMN06265219_104189</name>
</gene>
<dbReference type="Gene3D" id="3.90.1150.200">
    <property type="match status" value="1"/>
</dbReference>
<dbReference type="OrthoDB" id="5951444at2"/>